<dbReference type="GO" id="GO:0008757">
    <property type="term" value="F:S-adenosylmethionine-dependent methyltransferase activity"/>
    <property type="evidence" value="ECO:0007669"/>
    <property type="project" value="UniProtKB-ARBA"/>
</dbReference>
<dbReference type="Pfam" id="PF10294">
    <property type="entry name" value="Methyltransf_16"/>
    <property type="match status" value="1"/>
</dbReference>
<dbReference type="InterPro" id="IPR019410">
    <property type="entry name" value="Methyltransf_16"/>
</dbReference>
<protein>
    <submittedName>
        <fullName evidence="1">Methyltransferase-domain-containing protein</fullName>
    </submittedName>
</protein>
<evidence type="ECO:0000313" key="2">
    <source>
        <dbReference type="Proteomes" id="UP000700596"/>
    </source>
</evidence>
<keyword evidence="1" id="KW-0808">Transferase</keyword>
<dbReference type="Proteomes" id="UP000700596">
    <property type="component" value="Unassembled WGS sequence"/>
</dbReference>
<dbReference type="PANTHER" id="PTHR14614:SF147">
    <property type="entry name" value="S-ADENOSYLMETHIONINE-DEPENDENT METHYLTRANSFERASE OF THE SEVEN BETA-STRAND FAMILY"/>
    <property type="match status" value="1"/>
</dbReference>
<dbReference type="Gene3D" id="3.40.50.150">
    <property type="entry name" value="Vaccinia Virus protein VP39"/>
    <property type="match status" value="1"/>
</dbReference>
<keyword evidence="2" id="KW-1185">Reference proteome</keyword>
<dbReference type="CDD" id="cd02440">
    <property type="entry name" value="AdoMet_MTases"/>
    <property type="match status" value="1"/>
</dbReference>
<dbReference type="OrthoDB" id="433955at2759"/>
<dbReference type="InterPro" id="IPR029063">
    <property type="entry name" value="SAM-dependent_MTases_sf"/>
</dbReference>
<evidence type="ECO:0000313" key="1">
    <source>
        <dbReference type="EMBL" id="KAH7122654.1"/>
    </source>
</evidence>
<dbReference type="PANTHER" id="PTHR14614">
    <property type="entry name" value="HEPATOCELLULAR CARCINOMA-ASSOCIATED ANTIGEN"/>
    <property type="match status" value="1"/>
</dbReference>
<accession>A0A9P9DPH5</accession>
<dbReference type="AlphaFoldDB" id="A0A9P9DPH5"/>
<sequence>MSLPGACLPPTSSLPPVRAISTTPEARITAALRNLQSIYCPFRLPVAVESLRKIRSPVSTTPALADSGYASHDEVVDALNSEAALAELRADPFERNYAVRWLTALIARAEEIPFEYEDDRIRVIEDAAFILSSFSDSCEDSAEQALTRDFSFATVLDAPEPTSINVQLNDVPLTGKDHTDVGLQSWGASIILSGLMCADPARFELENASTVIELGAGTGLVGLTLAKLLPHLTRNETTIIATDYHPAVLDNLRANVSTNFPSQSTPPVQTALLDWSAPLLEPPLDIPAQILVAADVVYAPEHAVWLRDCAAQLLAPTGVFWLIATVRKSGKFERIADTVEAAFVEANCPKREDGRIFAILEKEDVEKQRGIGRGDESGYLLFKIGWK</sequence>
<name>A0A9P9DPH5_9PLEO</name>
<reference evidence="1" key="1">
    <citation type="journal article" date="2021" name="Nat. Commun.">
        <title>Genetic determinants of endophytism in the Arabidopsis root mycobiome.</title>
        <authorList>
            <person name="Mesny F."/>
            <person name="Miyauchi S."/>
            <person name="Thiergart T."/>
            <person name="Pickel B."/>
            <person name="Atanasova L."/>
            <person name="Karlsson M."/>
            <person name="Huettel B."/>
            <person name="Barry K.W."/>
            <person name="Haridas S."/>
            <person name="Chen C."/>
            <person name="Bauer D."/>
            <person name="Andreopoulos W."/>
            <person name="Pangilinan J."/>
            <person name="LaButti K."/>
            <person name="Riley R."/>
            <person name="Lipzen A."/>
            <person name="Clum A."/>
            <person name="Drula E."/>
            <person name="Henrissat B."/>
            <person name="Kohler A."/>
            <person name="Grigoriev I.V."/>
            <person name="Martin F.M."/>
            <person name="Hacquard S."/>
        </authorList>
    </citation>
    <scope>NUCLEOTIDE SEQUENCE</scope>
    <source>
        <strain evidence="1">MPI-CAGE-CH-0243</strain>
    </source>
</reference>
<gene>
    <name evidence="1" type="ORF">B0J11DRAFT_532014</name>
</gene>
<dbReference type="EMBL" id="JAGMWT010000009">
    <property type="protein sequence ID" value="KAH7122654.1"/>
    <property type="molecule type" value="Genomic_DNA"/>
</dbReference>
<dbReference type="GO" id="GO:0032259">
    <property type="term" value="P:methylation"/>
    <property type="evidence" value="ECO:0007669"/>
    <property type="project" value="UniProtKB-KW"/>
</dbReference>
<keyword evidence="1" id="KW-0489">Methyltransferase</keyword>
<dbReference type="SUPFAM" id="SSF53335">
    <property type="entry name" value="S-adenosyl-L-methionine-dependent methyltransferases"/>
    <property type="match status" value="1"/>
</dbReference>
<organism evidence="1 2">
    <name type="scientific">Dendryphion nanum</name>
    <dbReference type="NCBI Taxonomy" id="256645"/>
    <lineage>
        <taxon>Eukaryota</taxon>
        <taxon>Fungi</taxon>
        <taxon>Dikarya</taxon>
        <taxon>Ascomycota</taxon>
        <taxon>Pezizomycotina</taxon>
        <taxon>Dothideomycetes</taxon>
        <taxon>Pleosporomycetidae</taxon>
        <taxon>Pleosporales</taxon>
        <taxon>Torulaceae</taxon>
        <taxon>Dendryphion</taxon>
    </lineage>
</organism>
<comment type="caution">
    <text evidence="1">The sequence shown here is derived from an EMBL/GenBank/DDBJ whole genome shotgun (WGS) entry which is preliminary data.</text>
</comment>
<proteinExistence type="predicted"/>